<dbReference type="AlphaFoldDB" id="X1PF91"/>
<evidence type="ECO:0000313" key="1">
    <source>
        <dbReference type="EMBL" id="GAI54513.1"/>
    </source>
</evidence>
<accession>X1PF91</accession>
<reference evidence="1" key="1">
    <citation type="journal article" date="2014" name="Front. Microbiol.">
        <title>High frequency of phylogenetically diverse reductive dehalogenase-homologous genes in deep subseafloor sedimentary metagenomes.</title>
        <authorList>
            <person name="Kawai M."/>
            <person name="Futagami T."/>
            <person name="Toyoda A."/>
            <person name="Takaki Y."/>
            <person name="Nishi S."/>
            <person name="Hori S."/>
            <person name="Arai W."/>
            <person name="Tsubouchi T."/>
            <person name="Morono Y."/>
            <person name="Uchiyama I."/>
            <person name="Ito T."/>
            <person name="Fujiyama A."/>
            <person name="Inagaki F."/>
            <person name="Takami H."/>
        </authorList>
    </citation>
    <scope>NUCLEOTIDE SEQUENCE</scope>
    <source>
        <strain evidence="1">Expedition CK06-06</strain>
    </source>
</reference>
<gene>
    <name evidence="1" type="ORF">S06H3_60090</name>
</gene>
<protein>
    <submittedName>
        <fullName evidence="1">Uncharacterized protein</fullName>
    </submittedName>
</protein>
<sequence length="52" mass="5948">MWKDFQKSKPTIEELRLQGFDDACFIREGAVRAMQFAGQLCNSTLLLKVDVV</sequence>
<name>X1PF91_9ZZZZ</name>
<proteinExistence type="predicted"/>
<comment type="caution">
    <text evidence="1">The sequence shown here is derived from an EMBL/GenBank/DDBJ whole genome shotgun (WGS) entry which is preliminary data.</text>
</comment>
<organism evidence="1">
    <name type="scientific">marine sediment metagenome</name>
    <dbReference type="NCBI Taxonomy" id="412755"/>
    <lineage>
        <taxon>unclassified sequences</taxon>
        <taxon>metagenomes</taxon>
        <taxon>ecological metagenomes</taxon>
    </lineage>
</organism>
<dbReference type="EMBL" id="BARV01039150">
    <property type="protein sequence ID" value="GAI54513.1"/>
    <property type="molecule type" value="Genomic_DNA"/>
</dbReference>